<dbReference type="Pfam" id="PF02518">
    <property type="entry name" value="HATPase_c"/>
    <property type="match status" value="1"/>
</dbReference>
<comment type="function">
    <text evidence="21">Member of the two-component regulatory system NreB/NreC involved in the control of dissimilatory nitrate/nitrite reduction in response to oxygen. NreB functions as a direct oxygen sensor histidine kinase which is autophosphorylated, in the absence of oxygen, probably at the conserved histidine residue, and transfers its phosphate group probably to a conserved aspartate residue of NreC. NreB/NreC activates the expression of the nitrate (narGHJI) and nitrite (nir) reductase operons, as well as the putative nitrate transporter gene narT.</text>
</comment>
<dbReference type="InterPro" id="IPR004358">
    <property type="entry name" value="Sig_transdc_His_kin-like_C"/>
</dbReference>
<reference evidence="26" key="1">
    <citation type="journal article" date="2019" name="Int. J. Syst. Evol. Microbiol.">
        <title>The Global Catalogue of Microorganisms (GCM) 10K type strain sequencing project: providing services to taxonomists for standard genome sequencing and annotation.</title>
        <authorList>
            <consortium name="The Broad Institute Genomics Platform"/>
            <consortium name="The Broad Institute Genome Sequencing Center for Infectious Disease"/>
            <person name="Wu L."/>
            <person name="Ma J."/>
        </authorList>
    </citation>
    <scope>NUCLEOTIDE SEQUENCE [LARGE SCALE GENOMIC DNA]</scope>
    <source>
        <strain evidence="26">GH52</strain>
    </source>
</reference>
<dbReference type="Proteomes" id="UP001597362">
    <property type="component" value="Unassembled WGS sequence"/>
</dbReference>
<evidence type="ECO:0000256" key="9">
    <source>
        <dbReference type="ARBA" id="ARBA00022490"/>
    </source>
</evidence>
<dbReference type="SUPFAM" id="SSF55874">
    <property type="entry name" value="ATPase domain of HSP90 chaperone/DNA topoisomerase II/histidine kinase"/>
    <property type="match status" value="1"/>
</dbReference>
<dbReference type="EC" id="2.7.13.3" evidence="5"/>
<evidence type="ECO:0000256" key="23">
    <source>
        <dbReference type="SAM" id="Phobius"/>
    </source>
</evidence>
<evidence type="ECO:0000256" key="8">
    <source>
        <dbReference type="ARBA" id="ARBA00022485"/>
    </source>
</evidence>
<evidence type="ECO:0000259" key="24">
    <source>
        <dbReference type="PROSITE" id="PS50109"/>
    </source>
</evidence>
<keyword evidence="20 23" id="KW-0472">Membrane</keyword>
<evidence type="ECO:0000256" key="14">
    <source>
        <dbReference type="ARBA" id="ARBA00022777"/>
    </source>
</evidence>
<evidence type="ECO:0000256" key="12">
    <source>
        <dbReference type="ARBA" id="ARBA00022723"/>
    </source>
</evidence>
<evidence type="ECO:0000256" key="18">
    <source>
        <dbReference type="ARBA" id="ARBA00023012"/>
    </source>
</evidence>
<accession>A0ABW4YR54</accession>
<keyword evidence="10" id="KW-0808">Transferase</keyword>
<evidence type="ECO:0000256" key="21">
    <source>
        <dbReference type="ARBA" id="ARBA00024827"/>
    </source>
</evidence>
<feature type="domain" description="Histidine kinase" evidence="24">
    <location>
        <begin position="138"/>
        <end position="332"/>
    </location>
</feature>
<evidence type="ECO:0000256" key="11">
    <source>
        <dbReference type="ARBA" id="ARBA00022692"/>
    </source>
</evidence>
<dbReference type="Gene3D" id="3.30.565.10">
    <property type="entry name" value="Histidine kinase-like ATPase, C-terminal domain"/>
    <property type="match status" value="1"/>
</dbReference>
<evidence type="ECO:0000313" key="25">
    <source>
        <dbReference type="EMBL" id="MFD2118131.1"/>
    </source>
</evidence>
<dbReference type="EMBL" id="JBHUHO010000049">
    <property type="protein sequence ID" value="MFD2118131.1"/>
    <property type="molecule type" value="Genomic_DNA"/>
</dbReference>
<evidence type="ECO:0000256" key="2">
    <source>
        <dbReference type="ARBA" id="ARBA00001966"/>
    </source>
</evidence>
<keyword evidence="19" id="KW-0411">Iron-sulfur</keyword>
<keyword evidence="18" id="KW-0902">Two-component regulatory system</keyword>
<keyword evidence="12" id="KW-0479">Metal-binding</keyword>
<evidence type="ECO:0000256" key="10">
    <source>
        <dbReference type="ARBA" id="ARBA00022679"/>
    </source>
</evidence>
<evidence type="ECO:0000256" key="6">
    <source>
        <dbReference type="ARBA" id="ARBA00017322"/>
    </source>
</evidence>
<evidence type="ECO:0000256" key="13">
    <source>
        <dbReference type="ARBA" id="ARBA00022741"/>
    </source>
</evidence>
<comment type="catalytic activity">
    <reaction evidence="1">
        <text>ATP + protein L-histidine = ADP + protein N-phospho-L-histidine.</text>
        <dbReference type="EC" id="2.7.13.3"/>
    </reaction>
</comment>
<gene>
    <name evidence="25" type="ORF">ACFSJH_20730</name>
</gene>
<keyword evidence="13" id="KW-0547">Nucleotide-binding</keyword>
<evidence type="ECO:0000256" key="15">
    <source>
        <dbReference type="ARBA" id="ARBA00022840"/>
    </source>
</evidence>
<evidence type="ECO:0000256" key="17">
    <source>
        <dbReference type="ARBA" id="ARBA00023004"/>
    </source>
</evidence>
<keyword evidence="14 25" id="KW-0418">Kinase</keyword>
<dbReference type="PANTHER" id="PTHR24421:SF37">
    <property type="entry name" value="SENSOR HISTIDINE KINASE NARS"/>
    <property type="match status" value="1"/>
</dbReference>
<keyword evidence="15" id="KW-0067">ATP-binding</keyword>
<dbReference type="CDD" id="cd16917">
    <property type="entry name" value="HATPase_UhpB-NarQ-NarX-like"/>
    <property type="match status" value="1"/>
</dbReference>
<dbReference type="PROSITE" id="PS50109">
    <property type="entry name" value="HIS_KIN"/>
    <property type="match status" value="1"/>
</dbReference>
<dbReference type="SMART" id="SM00387">
    <property type="entry name" value="HATPase_c"/>
    <property type="match status" value="1"/>
</dbReference>
<feature type="transmembrane region" description="Helical" evidence="23">
    <location>
        <begin position="57"/>
        <end position="78"/>
    </location>
</feature>
<dbReference type="Pfam" id="PF07730">
    <property type="entry name" value="HisKA_3"/>
    <property type="match status" value="1"/>
</dbReference>
<proteinExistence type="predicted"/>
<organism evidence="25 26">
    <name type="scientific">Paenibacillus yanchengensis</name>
    <dbReference type="NCBI Taxonomy" id="2035833"/>
    <lineage>
        <taxon>Bacteria</taxon>
        <taxon>Bacillati</taxon>
        <taxon>Bacillota</taxon>
        <taxon>Bacilli</taxon>
        <taxon>Bacillales</taxon>
        <taxon>Paenibacillaceae</taxon>
        <taxon>Paenibacillus</taxon>
    </lineage>
</organism>
<feature type="transmembrane region" description="Helical" evidence="23">
    <location>
        <begin position="28"/>
        <end position="51"/>
    </location>
</feature>
<evidence type="ECO:0000256" key="3">
    <source>
        <dbReference type="ARBA" id="ARBA00004496"/>
    </source>
</evidence>
<dbReference type="Gene3D" id="1.20.5.1930">
    <property type="match status" value="1"/>
</dbReference>
<dbReference type="InterPro" id="IPR005467">
    <property type="entry name" value="His_kinase_dom"/>
</dbReference>
<protein>
    <recommendedName>
        <fullName evidence="6">Oxygen sensor histidine kinase NreB</fullName>
        <ecNumber evidence="5">2.7.13.3</ecNumber>
    </recommendedName>
    <alternativeName>
        <fullName evidence="22">Nitrogen regulation protein B</fullName>
    </alternativeName>
</protein>
<dbReference type="RefSeq" id="WP_377775737.1">
    <property type="nucleotide sequence ID" value="NZ_JBHUHO010000049.1"/>
</dbReference>
<evidence type="ECO:0000256" key="1">
    <source>
        <dbReference type="ARBA" id="ARBA00000085"/>
    </source>
</evidence>
<comment type="caution">
    <text evidence="25">The sequence shown here is derived from an EMBL/GenBank/DDBJ whole genome shotgun (WGS) entry which is preliminary data.</text>
</comment>
<comment type="subcellular location">
    <subcellularLocation>
        <location evidence="4">Cell membrane</location>
        <topology evidence="4">Multi-pass membrane protein</topology>
    </subcellularLocation>
    <subcellularLocation>
        <location evidence="3">Cytoplasm</location>
    </subcellularLocation>
</comment>
<dbReference type="PANTHER" id="PTHR24421">
    <property type="entry name" value="NITRATE/NITRITE SENSOR PROTEIN NARX-RELATED"/>
    <property type="match status" value="1"/>
</dbReference>
<keyword evidence="26" id="KW-1185">Reference proteome</keyword>
<keyword evidence="7" id="KW-1003">Cell membrane</keyword>
<evidence type="ECO:0000256" key="20">
    <source>
        <dbReference type="ARBA" id="ARBA00023136"/>
    </source>
</evidence>
<dbReference type="GO" id="GO:0016301">
    <property type="term" value="F:kinase activity"/>
    <property type="evidence" value="ECO:0007669"/>
    <property type="project" value="UniProtKB-KW"/>
</dbReference>
<sequence>MASKQQTNNTGQDNHAKIEHKRKYKETILWLLIIVGLALIVLQATGIIKVATLQGKWPIFSLIAAGVGLAGATIFSYFRNLRLKAALKKLMDQQKRRSTNVTLPGPDEDSGLDLEEQAAETLWKEQVKFTAVIEERQRLARELHDAVSQQLFAISMTATAVSRTIEKDWERAKRQVQLIEEMAAVAQSEMRALLLHLRPVHLDGKNLGQALHLLVEELKQKIPMNIILEVDENLSLLVEVEDHLFRIAQEALSNTLRHSKADQMIIKLLGYDNKVHLTIQDNGIGFDVDTKKQTSYGLLTMEERINELGGTLVIMSEPNEGTTIYLSVPLVSVGQVE</sequence>
<evidence type="ECO:0000256" key="7">
    <source>
        <dbReference type="ARBA" id="ARBA00022475"/>
    </source>
</evidence>
<dbReference type="InterPro" id="IPR003594">
    <property type="entry name" value="HATPase_dom"/>
</dbReference>
<keyword evidence="11 23" id="KW-0812">Transmembrane</keyword>
<dbReference type="InterPro" id="IPR050482">
    <property type="entry name" value="Sensor_HK_TwoCompSys"/>
</dbReference>
<dbReference type="InterPro" id="IPR011712">
    <property type="entry name" value="Sig_transdc_His_kin_sub3_dim/P"/>
</dbReference>
<keyword evidence="9" id="KW-0963">Cytoplasm</keyword>
<evidence type="ECO:0000313" key="26">
    <source>
        <dbReference type="Proteomes" id="UP001597362"/>
    </source>
</evidence>
<comment type="cofactor">
    <cofactor evidence="2">
        <name>[4Fe-4S] cluster</name>
        <dbReference type="ChEBI" id="CHEBI:49883"/>
    </cofactor>
</comment>
<dbReference type="InterPro" id="IPR036890">
    <property type="entry name" value="HATPase_C_sf"/>
</dbReference>
<keyword evidence="17" id="KW-0408">Iron</keyword>
<evidence type="ECO:0000256" key="22">
    <source>
        <dbReference type="ARBA" id="ARBA00030800"/>
    </source>
</evidence>
<name>A0ABW4YR54_9BACL</name>
<dbReference type="PRINTS" id="PR00344">
    <property type="entry name" value="BCTRLSENSOR"/>
</dbReference>
<evidence type="ECO:0000256" key="5">
    <source>
        <dbReference type="ARBA" id="ARBA00012438"/>
    </source>
</evidence>
<evidence type="ECO:0000256" key="19">
    <source>
        <dbReference type="ARBA" id="ARBA00023014"/>
    </source>
</evidence>
<evidence type="ECO:0000256" key="16">
    <source>
        <dbReference type="ARBA" id="ARBA00022989"/>
    </source>
</evidence>
<keyword evidence="8" id="KW-0004">4Fe-4S</keyword>
<keyword evidence="16 23" id="KW-1133">Transmembrane helix</keyword>
<evidence type="ECO:0000256" key="4">
    <source>
        <dbReference type="ARBA" id="ARBA00004651"/>
    </source>
</evidence>